<protein>
    <submittedName>
        <fullName evidence="1">Uncharacterized protein</fullName>
    </submittedName>
</protein>
<evidence type="ECO:0000313" key="1">
    <source>
        <dbReference type="EMBL" id="GIY23913.1"/>
    </source>
</evidence>
<keyword evidence="2" id="KW-1185">Reference proteome</keyword>
<sequence>MLLNSLISLCPEDGTRLIIALHHTNEMIGTVPDIFRRHLIGFKVRPTSYPKLVSRIQYELRLEVAPCSQMRTLSIGSEALSCSL</sequence>
<organism evidence="1 2">
    <name type="scientific">Caerostris extrusa</name>
    <name type="common">Bark spider</name>
    <name type="synonym">Caerostris bankana</name>
    <dbReference type="NCBI Taxonomy" id="172846"/>
    <lineage>
        <taxon>Eukaryota</taxon>
        <taxon>Metazoa</taxon>
        <taxon>Ecdysozoa</taxon>
        <taxon>Arthropoda</taxon>
        <taxon>Chelicerata</taxon>
        <taxon>Arachnida</taxon>
        <taxon>Araneae</taxon>
        <taxon>Araneomorphae</taxon>
        <taxon>Entelegynae</taxon>
        <taxon>Araneoidea</taxon>
        <taxon>Araneidae</taxon>
        <taxon>Caerostris</taxon>
    </lineage>
</organism>
<evidence type="ECO:0000313" key="2">
    <source>
        <dbReference type="Proteomes" id="UP001054945"/>
    </source>
</evidence>
<gene>
    <name evidence="1" type="ORF">CEXT_601271</name>
</gene>
<reference evidence="1 2" key="1">
    <citation type="submission" date="2021-06" db="EMBL/GenBank/DDBJ databases">
        <title>Caerostris extrusa draft genome.</title>
        <authorList>
            <person name="Kono N."/>
            <person name="Arakawa K."/>
        </authorList>
    </citation>
    <scope>NUCLEOTIDE SEQUENCE [LARGE SCALE GENOMIC DNA]</scope>
</reference>
<dbReference type="Proteomes" id="UP001054945">
    <property type="component" value="Unassembled WGS sequence"/>
</dbReference>
<dbReference type="EMBL" id="BPLR01008330">
    <property type="protein sequence ID" value="GIY23913.1"/>
    <property type="molecule type" value="Genomic_DNA"/>
</dbReference>
<name>A0AAV4RVL4_CAEEX</name>
<dbReference type="AlphaFoldDB" id="A0AAV4RVL4"/>
<proteinExistence type="predicted"/>
<comment type="caution">
    <text evidence="1">The sequence shown here is derived from an EMBL/GenBank/DDBJ whole genome shotgun (WGS) entry which is preliminary data.</text>
</comment>
<accession>A0AAV4RVL4</accession>